<evidence type="ECO:0000313" key="3">
    <source>
        <dbReference type="EMBL" id="GEL46374.1"/>
    </source>
</evidence>
<keyword evidence="4" id="KW-0413">Isomerase</keyword>
<dbReference type="GO" id="GO:0017057">
    <property type="term" value="F:6-phosphogluconolactonase activity"/>
    <property type="evidence" value="ECO:0007669"/>
    <property type="project" value="TreeGrafter"/>
</dbReference>
<dbReference type="PANTHER" id="PTHR30344">
    <property type="entry name" value="6-PHOSPHOGLUCONOLACTONASE-RELATED"/>
    <property type="match status" value="1"/>
</dbReference>
<dbReference type="EMBL" id="JACHDN010000001">
    <property type="protein sequence ID" value="MBB5472288.1"/>
    <property type="molecule type" value="Genomic_DNA"/>
</dbReference>
<organism evidence="3 5">
    <name type="scientific">Cellulomonas hominis</name>
    <dbReference type="NCBI Taxonomy" id="156981"/>
    <lineage>
        <taxon>Bacteria</taxon>
        <taxon>Bacillati</taxon>
        <taxon>Actinomycetota</taxon>
        <taxon>Actinomycetes</taxon>
        <taxon>Micrococcales</taxon>
        <taxon>Cellulomonadaceae</taxon>
        <taxon>Cellulomonas</taxon>
    </lineage>
</organism>
<sequence length="351" mass="35964">MTEHLRDLWIGTYPSAGAGTPVGTGEGIWRVGLETDSGRLGEPVLVATAPAPSFLAVDRAAGLLLAVGEDDAGTVSAFRTGTADGRPALTPAGTATSGGAHPCHVLLDPAGRVAYVANYTSGTLAVLERGPDGLVGDEPVQLFGHAGSGPDADRQEGPHAHFVALAPGGSHVLVTDLGTDEIRRYRRDPETGRLAEDGIAATLRPGAGPRHLVFSADGRVAYVACELDVTVAVLAWDAARATGRVVQHVPAAEDGSRPGERPLPSHIDRLGDRLLVATRGADVLATFAPAPDGTLAPAGQVRLPGAWPRHFAVVEGWTVVADQEGGSLTVVRDGDVVSRVALPAPACVVPA</sequence>
<accession>A0A511FCN5</accession>
<dbReference type="Proteomes" id="UP000321723">
    <property type="component" value="Unassembled WGS sequence"/>
</dbReference>
<dbReference type="Pfam" id="PF10282">
    <property type="entry name" value="Lactonase"/>
    <property type="match status" value="1"/>
</dbReference>
<keyword evidence="5" id="KW-1185">Reference proteome</keyword>
<evidence type="ECO:0000313" key="4">
    <source>
        <dbReference type="EMBL" id="MBB5472288.1"/>
    </source>
</evidence>
<evidence type="ECO:0000256" key="2">
    <source>
        <dbReference type="SAM" id="MobiDB-lite"/>
    </source>
</evidence>
<comment type="caution">
    <text evidence="3">The sequence shown here is derived from an EMBL/GenBank/DDBJ whole genome shotgun (WGS) entry which is preliminary data.</text>
</comment>
<dbReference type="RefSeq" id="WP_246803013.1">
    <property type="nucleotide sequence ID" value="NZ_BJVQ01000015.1"/>
</dbReference>
<dbReference type="Gene3D" id="2.130.10.10">
    <property type="entry name" value="YVTN repeat-like/Quinoprotein amine dehydrogenase"/>
    <property type="match status" value="1"/>
</dbReference>
<dbReference type="Proteomes" id="UP000564629">
    <property type="component" value="Unassembled WGS sequence"/>
</dbReference>
<dbReference type="InterPro" id="IPR019405">
    <property type="entry name" value="Lactonase_7-beta_prop"/>
</dbReference>
<reference evidence="3 5" key="1">
    <citation type="submission" date="2019-07" db="EMBL/GenBank/DDBJ databases">
        <title>Whole genome shotgun sequence of Cellulomonas hominis NBRC 16055.</title>
        <authorList>
            <person name="Hosoyama A."/>
            <person name="Uohara A."/>
            <person name="Ohji S."/>
            <person name="Ichikawa N."/>
        </authorList>
    </citation>
    <scope>NUCLEOTIDE SEQUENCE [LARGE SCALE GENOMIC DNA]</scope>
    <source>
        <strain evidence="3 5">NBRC 16055</strain>
    </source>
</reference>
<dbReference type="AlphaFoldDB" id="A0A511FCN5"/>
<evidence type="ECO:0000256" key="1">
    <source>
        <dbReference type="ARBA" id="ARBA00005564"/>
    </source>
</evidence>
<comment type="similarity">
    <text evidence="1">Belongs to the cycloisomerase 2 family.</text>
</comment>
<dbReference type="GO" id="GO:0016853">
    <property type="term" value="F:isomerase activity"/>
    <property type="evidence" value="ECO:0007669"/>
    <property type="project" value="UniProtKB-KW"/>
</dbReference>
<gene>
    <name evidence="3" type="ORF">CHO01_14900</name>
    <name evidence="4" type="ORF">HNR08_001024</name>
</gene>
<feature type="region of interest" description="Disordered" evidence="2">
    <location>
        <begin position="79"/>
        <end position="98"/>
    </location>
</feature>
<proteinExistence type="inferred from homology"/>
<dbReference type="PANTHER" id="PTHR30344:SF1">
    <property type="entry name" value="6-PHOSPHOGLUCONOLACTONASE"/>
    <property type="match status" value="1"/>
</dbReference>
<evidence type="ECO:0000313" key="5">
    <source>
        <dbReference type="Proteomes" id="UP000321723"/>
    </source>
</evidence>
<dbReference type="InterPro" id="IPR050282">
    <property type="entry name" value="Cycloisomerase_2"/>
</dbReference>
<dbReference type="InterPro" id="IPR011048">
    <property type="entry name" value="Haem_d1_sf"/>
</dbReference>
<evidence type="ECO:0000313" key="6">
    <source>
        <dbReference type="Proteomes" id="UP000564629"/>
    </source>
</evidence>
<dbReference type="InterPro" id="IPR015943">
    <property type="entry name" value="WD40/YVTN_repeat-like_dom_sf"/>
</dbReference>
<reference evidence="4 6" key="2">
    <citation type="submission" date="2020-08" db="EMBL/GenBank/DDBJ databases">
        <title>Sequencing the genomes of 1000 actinobacteria strains.</title>
        <authorList>
            <person name="Klenk H.-P."/>
        </authorList>
    </citation>
    <scope>NUCLEOTIDE SEQUENCE [LARGE SCALE GENOMIC DNA]</scope>
    <source>
        <strain evidence="4 6">DSM 9581</strain>
    </source>
</reference>
<name>A0A511FCN5_9CELL</name>
<dbReference type="SUPFAM" id="SSF51004">
    <property type="entry name" value="C-terminal (heme d1) domain of cytochrome cd1-nitrite reductase"/>
    <property type="match status" value="1"/>
</dbReference>
<dbReference type="EMBL" id="BJVQ01000015">
    <property type="protein sequence ID" value="GEL46374.1"/>
    <property type="molecule type" value="Genomic_DNA"/>
</dbReference>
<protein>
    <submittedName>
        <fullName evidence="4">6-phosphogluconolactonase (Cycloisomerase 2 family)</fullName>
    </submittedName>
</protein>